<reference evidence="7 8" key="1">
    <citation type="submission" date="2020-02" db="EMBL/GenBank/DDBJ databases">
        <authorList>
            <person name="Ferguson B K."/>
        </authorList>
    </citation>
    <scope>NUCLEOTIDE SEQUENCE [LARGE SCALE GENOMIC DNA]</scope>
</reference>
<proteinExistence type="predicted"/>
<organism evidence="7 8">
    <name type="scientific">Nesidiocoris tenuis</name>
    <dbReference type="NCBI Taxonomy" id="355587"/>
    <lineage>
        <taxon>Eukaryota</taxon>
        <taxon>Metazoa</taxon>
        <taxon>Ecdysozoa</taxon>
        <taxon>Arthropoda</taxon>
        <taxon>Hexapoda</taxon>
        <taxon>Insecta</taxon>
        <taxon>Pterygota</taxon>
        <taxon>Neoptera</taxon>
        <taxon>Paraneoptera</taxon>
        <taxon>Hemiptera</taxon>
        <taxon>Heteroptera</taxon>
        <taxon>Panheteroptera</taxon>
        <taxon>Cimicomorpha</taxon>
        <taxon>Miridae</taxon>
        <taxon>Dicyphina</taxon>
        <taxon>Nesidiocoris</taxon>
    </lineage>
</organism>
<evidence type="ECO:0000256" key="4">
    <source>
        <dbReference type="ARBA" id="ARBA00023136"/>
    </source>
</evidence>
<sequence length="138" mass="15834">MRVYIGIWLFVIALMVSFFEGSVLVKLFTRFTEEIFASLISLLYIVESVMKVCLVSAQLVLIYTRQLMHQSILIIFIFVHQVYNKHPLMTLMDYAHGYCMHTNDSLPCFYTTSMLAAMMENVTGMPLNMTSQNSTLAP</sequence>
<keyword evidence="3 5" id="KW-1133">Transmembrane helix</keyword>
<dbReference type="GO" id="GO:0005886">
    <property type="term" value="C:plasma membrane"/>
    <property type="evidence" value="ECO:0007669"/>
    <property type="project" value="TreeGrafter"/>
</dbReference>
<dbReference type="PANTHER" id="PTHR11453:SF47">
    <property type="entry name" value="ANION EXCHANGE PROTEIN"/>
    <property type="match status" value="1"/>
</dbReference>
<gene>
    <name evidence="7" type="ORF">NTEN_LOCUS8594</name>
</gene>
<dbReference type="Pfam" id="PF00955">
    <property type="entry name" value="HCO3_cotransp"/>
    <property type="match status" value="1"/>
</dbReference>
<evidence type="ECO:0000313" key="7">
    <source>
        <dbReference type="EMBL" id="CAB0002807.1"/>
    </source>
</evidence>
<dbReference type="InterPro" id="IPR003020">
    <property type="entry name" value="HCO3_transpt_euk"/>
</dbReference>
<keyword evidence="8" id="KW-1185">Reference proteome</keyword>
<dbReference type="AlphaFoldDB" id="A0A6H5GH39"/>
<accession>A0A6H5GH39</accession>
<evidence type="ECO:0000256" key="3">
    <source>
        <dbReference type="ARBA" id="ARBA00022989"/>
    </source>
</evidence>
<evidence type="ECO:0000256" key="5">
    <source>
        <dbReference type="SAM" id="Phobius"/>
    </source>
</evidence>
<feature type="transmembrane region" description="Helical" evidence="5">
    <location>
        <begin position="67"/>
        <end position="83"/>
    </location>
</feature>
<evidence type="ECO:0000259" key="6">
    <source>
        <dbReference type="Pfam" id="PF00955"/>
    </source>
</evidence>
<feature type="non-terminal residue" evidence="7">
    <location>
        <position position="138"/>
    </location>
</feature>
<dbReference type="EMBL" id="CADCXU010012978">
    <property type="protein sequence ID" value="CAB0002807.1"/>
    <property type="molecule type" value="Genomic_DNA"/>
</dbReference>
<evidence type="ECO:0000256" key="2">
    <source>
        <dbReference type="ARBA" id="ARBA00022692"/>
    </source>
</evidence>
<dbReference type="PANTHER" id="PTHR11453">
    <property type="entry name" value="ANION EXCHANGE PROTEIN"/>
    <property type="match status" value="1"/>
</dbReference>
<feature type="domain" description="Bicarbonate transporter-like transmembrane" evidence="6">
    <location>
        <begin position="1"/>
        <end position="72"/>
    </location>
</feature>
<keyword evidence="2 5" id="KW-0812">Transmembrane</keyword>
<feature type="transmembrane region" description="Helical" evidence="5">
    <location>
        <begin position="6"/>
        <end position="28"/>
    </location>
</feature>
<protein>
    <recommendedName>
        <fullName evidence="6">Bicarbonate transporter-like transmembrane domain-containing protein</fullName>
    </recommendedName>
</protein>
<dbReference type="Proteomes" id="UP000479000">
    <property type="component" value="Unassembled WGS sequence"/>
</dbReference>
<dbReference type="GO" id="GO:0005452">
    <property type="term" value="F:solute:inorganic anion antiporter activity"/>
    <property type="evidence" value="ECO:0007669"/>
    <property type="project" value="InterPro"/>
</dbReference>
<evidence type="ECO:0000313" key="8">
    <source>
        <dbReference type="Proteomes" id="UP000479000"/>
    </source>
</evidence>
<dbReference type="GO" id="GO:0015701">
    <property type="term" value="P:bicarbonate transport"/>
    <property type="evidence" value="ECO:0007669"/>
    <property type="project" value="TreeGrafter"/>
</dbReference>
<dbReference type="GO" id="GO:0006820">
    <property type="term" value="P:monoatomic anion transport"/>
    <property type="evidence" value="ECO:0007669"/>
    <property type="project" value="InterPro"/>
</dbReference>
<dbReference type="GO" id="GO:0051453">
    <property type="term" value="P:regulation of intracellular pH"/>
    <property type="evidence" value="ECO:0007669"/>
    <property type="project" value="TreeGrafter"/>
</dbReference>
<dbReference type="OrthoDB" id="1735926at2759"/>
<feature type="transmembrane region" description="Helical" evidence="5">
    <location>
        <begin position="35"/>
        <end position="61"/>
    </location>
</feature>
<dbReference type="InterPro" id="IPR011531">
    <property type="entry name" value="HCO3_transpt-like_TM_dom"/>
</dbReference>
<name>A0A6H5GH39_9HEMI</name>
<keyword evidence="4 5" id="KW-0472">Membrane</keyword>
<evidence type="ECO:0000256" key="1">
    <source>
        <dbReference type="ARBA" id="ARBA00004141"/>
    </source>
</evidence>
<comment type="subcellular location">
    <subcellularLocation>
        <location evidence="1">Membrane</location>
        <topology evidence="1">Multi-pass membrane protein</topology>
    </subcellularLocation>
</comment>